<protein>
    <submittedName>
        <fullName evidence="5">Acyl-CoA dehydrogenase family protein</fullName>
        <ecNumber evidence="5">1.-.-.-</ecNumber>
    </submittedName>
</protein>
<dbReference type="InterPro" id="IPR013786">
    <property type="entry name" value="AcylCoA_DH/ox_N"/>
</dbReference>
<dbReference type="InterPro" id="IPR046373">
    <property type="entry name" value="Acyl-CoA_Oxase/DH_mid-dom_sf"/>
</dbReference>
<dbReference type="InterPro" id="IPR037069">
    <property type="entry name" value="AcylCoA_DH/ox_N_sf"/>
</dbReference>
<dbReference type="EMBL" id="JAZBJO010000047">
    <property type="protein sequence ID" value="MEE4598368.1"/>
    <property type="molecule type" value="Genomic_DNA"/>
</dbReference>
<dbReference type="Pfam" id="PF02771">
    <property type="entry name" value="Acyl-CoA_dh_N"/>
    <property type="match status" value="1"/>
</dbReference>
<evidence type="ECO:0000313" key="5">
    <source>
        <dbReference type="EMBL" id="MEE4598368.1"/>
    </source>
</evidence>
<feature type="domain" description="Acyl-CoA dehydrogenase/oxidase N-terminal" evidence="4">
    <location>
        <begin position="38"/>
        <end position="99"/>
    </location>
</feature>
<evidence type="ECO:0000256" key="1">
    <source>
        <dbReference type="ARBA" id="ARBA00022630"/>
    </source>
</evidence>
<dbReference type="Gene3D" id="1.10.540.10">
    <property type="entry name" value="Acyl-CoA dehydrogenase/oxidase, N-terminal domain"/>
    <property type="match status" value="1"/>
</dbReference>
<organism evidence="5 6">
    <name type="scientific">Streptomyces asiaticus subsp. ignotus</name>
    <dbReference type="NCBI Taxonomy" id="3098222"/>
    <lineage>
        <taxon>Bacteria</taxon>
        <taxon>Bacillati</taxon>
        <taxon>Actinomycetota</taxon>
        <taxon>Actinomycetes</taxon>
        <taxon>Kitasatosporales</taxon>
        <taxon>Streptomycetaceae</taxon>
        <taxon>Streptomyces</taxon>
        <taxon>Streptomyces violaceusniger group</taxon>
    </lineage>
</organism>
<dbReference type="GO" id="GO:0016491">
    <property type="term" value="F:oxidoreductase activity"/>
    <property type="evidence" value="ECO:0007669"/>
    <property type="project" value="UniProtKB-KW"/>
</dbReference>
<dbReference type="PANTHER" id="PTHR43884:SF20">
    <property type="entry name" value="ACYL-COA DEHYDROGENASE FADE28"/>
    <property type="match status" value="1"/>
</dbReference>
<dbReference type="PANTHER" id="PTHR43884">
    <property type="entry name" value="ACYL-COA DEHYDROGENASE"/>
    <property type="match status" value="1"/>
</dbReference>
<evidence type="ECO:0000313" key="6">
    <source>
        <dbReference type="Proteomes" id="UP001354709"/>
    </source>
</evidence>
<name>A0ABU7QAE0_9ACTN</name>
<sequence>MHSLDIARDSCDRYHPGLLKALAAVPFGDREARGSSAVGLLREHGGVGLLVPAEYGGHAADPVEAVRVMRAIGSLSPSLAAAATMHHFTVAMLYSLAEEAGRLTDAQLALLKDIVPGQRLLASGWAEGRTEQNILSPAVTARPVDGGYRLDGAKKPCSLSRSMSLLTASIAVPRADGARELALALVPADSPGLSVHPFWAADVLAAAESDEVRLEDVFVPDDLVVRTSADDPGRLDDLQTAGFIWFELLVTAGYAGAMSTLAERVLERGRGSISDRTSVAIGAEAAFALVEGTARAVRDGLAGEAAVASVLVARYAVQTALSTAGDQALELLGGLDFIRAAEHARLVSGIRALAFHPPSRSSSAEALSTYLGGGELQLS</sequence>
<dbReference type="Gene3D" id="2.40.110.10">
    <property type="entry name" value="Butyryl-CoA Dehydrogenase, subunit A, domain 2"/>
    <property type="match status" value="1"/>
</dbReference>
<comment type="caution">
    <text evidence="5">The sequence shown here is derived from an EMBL/GenBank/DDBJ whole genome shotgun (WGS) entry which is preliminary data.</text>
</comment>
<dbReference type="InterPro" id="IPR009100">
    <property type="entry name" value="AcylCoA_DH/oxidase_NM_dom_sf"/>
</dbReference>
<accession>A0ABU7QAE0</accession>
<gene>
    <name evidence="5" type="ORF">V2J94_42145</name>
</gene>
<keyword evidence="2" id="KW-0274">FAD</keyword>
<keyword evidence="6" id="KW-1185">Reference proteome</keyword>
<reference evidence="5 6" key="1">
    <citation type="submission" date="2023-11" db="EMBL/GenBank/DDBJ databases">
        <title>30 novel species of actinomycetes from the DSMZ collection.</title>
        <authorList>
            <person name="Nouioui I."/>
        </authorList>
    </citation>
    <scope>NUCLEOTIDE SEQUENCE [LARGE SCALE GENOMIC DNA]</scope>
    <source>
        <strain evidence="5 6">DSM 41524</strain>
    </source>
</reference>
<evidence type="ECO:0000256" key="3">
    <source>
        <dbReference type="ARBA" id="ARBA00023002"/>
    </source>
</evidence>
<evidence type="ECO:0000259" key="4">
    <source>
        <dbReference type="Pfam" id="PF02771"/>
    </source>
</evidence>
<dbReference type="EC" id="1.-.-.-" evidence="5"/>
<proteinExistence type="predicted"/>
<dbReference type="SUPFAM" id="SSF56645">
    <property type="entry name" value="Acyl-CoA dehydrogenase NM domain-like"/>
    <property type="match status" value="1"/>
</dbReference>
<evidence type="ECO:0000256" key="2">
    <source>
        <dbReference type="ARBA" id="ARBA00022827"/>
    </source>
</evidence>
<keyword evidence="1" id="KW-0285">Flavoprotein</keyword>
<dbReference type="RefSeq" id="WP_330815695.1">
    <property type="nucleotide sequence ID" value="NZ_JAZBJO010000047.1"/>
</dbReference>
<dbReference type="Proteomes" id="UP001354709">
    <property type="component" value="Unassembled WGS sequence"/>
</dbReference>
<keyword evidence="3 5" id="KW-0560">Oxidoreductase</keyword>